<dbReference type="Proteomes" id="UP000007148">
    <property type="component" value="Unassembled WGS sequence"/>
</dbReference>
<dbReference type="PROSITE" id="PS00562">
    <property type="entry name" value="CBM1_1"/>
    <property type="match status" value="1"/>
</dbReference>
<keyword evidence="7" id="KW-0624">Polysaccharide degradation</keyword>
<dbReference type="EC" id="1.14.99.56" evidence="7"/>
<keyword evidence="3" id="KW-0560">Oxidoreductase</keyword>
<dbReference type="Pfam" id="PF03443">
    <property type="entry name" value="AA9"/>
    <property type="match status" value="1"/>
</dbReference>
<evidence type="ECO:0000259" key="10">
    <source>
        <dbReference type="PROSITE" id="PS51164"/>
    </source>
</evidence>
<comment type="catalytic activity">
    <reaction evidence="7">
        <text>[(1-&gt;4)-beta-D-glucosyl]n+m + reduced acceptor + O2 = 4-dehydro-beta-D-glucosyl-[(1-&gt;4)-beta-D-glucosyl]n-1 + [(1-&gt;4)-beta-D-glucosyl]m + acceptor + H2O.</text>
        <dbReference type="EC" id="1.14.99.56"/>
    </reaction>
</comment>
<dbReference type="HOGENOM" id="CLU_031730_0_2_1"/>
<accession>G4TLJ0</accession>
<dbReference type="AlphaFoldDB" id="G4TLJ0"/>
<evidence type="ECO:0000256" key="2">
    <source>
        <dbReference type="ARBA" id="ARBA00022729"/>
    </source>
</evidence>
<dbReference type="InterPro" id="IPR005103">
    <property type="entry name" value="AA9_LPMO"/>
</dbReference>
<keyword evidence="12" id="KW-1185">Reference proteome</keyword>
<evidence type="ECO:0000256" key="3">
    <source>
        <dbReference type="ARBA" id="ARBA00023002"/>
    </source>
</evidence>
<evidence type="ECO:0000256" key="4">
    <source>
        <dbReference type="ARBA" id="ARBA00023008"/>
    </source>
</evidence>
<feature type="compositionally biased region" description="Low complexity" evidence="8">
    <location>
        <begin position="244"/>
        <end position="265"/>
    </location>
</feature>
<evidence type="ECO:0000256" key="9">
    <source>
        <dbReference type="SAM" id="SignalP"/>
    </source>
</evidence>
<feature type="domain" description="CBM1" evidence="10">
    <location>
        <begin position="270"/>
        <end position="305"/>
    </location>
</feature>
<feature type="region of interest" description="Disordered" evidence="8">
    <location>
        <begin position="244"/>
        <end position="268"/>
    </location>
</feature>
<feature type="chain" id="PRO_5003468667" description="AA9 family lytic polysaccharide monooxygenase" evidence="9">
    <location>
        <begin position="17"/>
        <end position="306"/>
    </location>
</feature>
<evidence type="ECO:0000313" key="11">
    <source>
        <dbReference type="EMBL" id="CCA72183.1"/>
    </source>
</evidence>
<organism evidence="11 12">
    <name type="scientific">Serendipita indica (strain DSM 11827)</name>
    <name type="common">Root endophyte fungus</name>
    <name type="synonym">Piriformospora indica</name>
    <dbReference type="NCBI Taxonomy" id="1109443"/>
    <lineage>
        <taxon>Eukaryota</taxon>
        <taxon>Fungi</taxon>
        <taxon>Dikarya</taxon>
        <taxon>Basidiomycota</taxon>
        <taxon>Agaricomycotina</taxon>
        <taxon>Agaricomycetes</taxon>
        <taxon>Sebacinales</taxon>
        <taxon>Serendipitaceae</taxon>
        <taxon>Serendipita</taxon>
    </lineage>
</organism>
<dbReference type="PANTHER" id="PTHR33353:SF13">
    <property type="entry name" value="ENDOGLUCANASE II"/>
    <property type="match status" value="1"/>
</dbReference>
<dbReference type="SMART" id="SM00236">
    <property type="entry name" value="fCBD"/>
    <property type="match status" value="1"/>
</dbReference>
<dbReference type="eggNOG" id="ENOG502RAK7">
    <property type="taxonomic scope" value="Eukaryota"/>
</dbReference>
<dbReference type="InParanoid" id="G4TLJ0"/>
<dbReference type="GO" id="GO:0046872">
    <property type="term" value="F:metal ion binding"/>
    <property type="evidence" value="ECO:0007669"/>
    <property type="project" value="UniProtKB-KW"/>
</dbReference>
<dbReference type="InterPro" id="IPR035971">
    <property type="entry name" value="CBD_sf"/>
</dbReference>
<dbReference type="Pfam" id="PF00734">
    <property type="entry name" value="CBM_1"/>
    <property type="match status" value="1"/>
</dbReference>
<dbReference type="OrthoDB" id="2525337at2759"/>
<sequence length="306" mass="31118">MKWAASTLLFAAAANAHTIFQKVFVNGADQGLLVGLRAPSNNNPIQSTSDSGLACGASGSKSSTVINVKAGDTIGTYWQHVIGGPQGSNDPDNPIAKSHKGPIQIYLAKVDNAASASSSGQRWFKVASEGLSGGRWAVDTMIANNGMWSFKLPSCIAPGQYLMRGELLALHSAGSVNGEQFYISCAQINVTSGGSFSPSSTVSFPGAYSSSDPGILISIYGSSGQPDNGGRAYTPPGPAVISCSGSNNGGQSSTNNNGGQSTTTNNGGGSGAPLYGQCGGQGWSGPTTCAQGTCKYSSQYYSQCLP</sequence>
<name>G4TLJ0_SERID</name>
<comment type="caution">
    <text evidence="11">The sequence shown here is derived from an EMBL/GenBank/DDBJ whole genome shotgun (WGS) entry which is preliminary data.</text>
</comment>
<comment type="domain">
    <text evidence="7">Has a modular structure: an endo-beta-1,4-glucanase catalytic module at the N-terminus, a linker rich in serines and threonines, and a C-terminal carbohydrate-binding module (CBM).</text>
</comment>
<dbReference type="PANTHER" id="PTHR33353">
    <property type="entry name" value="PUTATIVE (AFU_ORTHOLOGUE AFUA_1G12560)-RELATED"/>
    <property type="match status" value="1"/>
</dbReference>
<evidence type="ECO:0000256" key="5">
    <source>
        <dbReference type="ARBA" id="ARBA00023033"/>
    </source>
</evidence>
<comment type="subcellular location">
    <subcellularLocation>
        <location evidence="7">Secreted</location>
    </subcellularLocation>
</comment>
<dbReference type="GO" id="GO:0004497">
    <property type="term" value="F:monooxygenase activity"/>
    <property type="evidence" value="ECO:0007669"/>
    <property type="project" value="UniProtKB-KW"/>
</dbReference>
<evidence type="ECO:0000256" key="1">
    <source>
        <dbReference type="ARBA" id="ARBA00022723"/>
    </source>
</evidence>
<keyword evidence="7" id="KW-0119">Carbohydrate metabolism</keyword>
<dbReference type="InterPro" id="IPR000254">
    <property type="entry name" value="CBD"/>
</dbReference>
<evidence type="ECO:0000256" key="8">
    <source>
        <dbReference type="SAM" id="MobiDB-lite"/>
    </source>
</evidence>
<dbReference type="Gene3D" id="2.70.50.70">
    <property type="match status" value="1"/>
</dbReference>
<keyword evidence="4" id="KW-0186">Copper</keyword>
<dbReference type="GO" id="GO:0008810">
    <property type="term" value="F:cellulase activity"/>
    <property type="evidence" value="ECO:0007669"/>
    <property type="project" value="UniProtKB-UniRule"/>
</dbReference>
<keyword evidence="5" id="KW-0503">Monooxygenase</keyword>
<dbReference type="PROSITE" id="PS51164">
    <property type="entry name" value="CBM1_2"/>
    <property type="match status" value="1"/>
</dbReference>
<dbReference type="GO" id="GO:0030248">
    <property type="term" value="F:cellulose binding"/>
    <property type="evidence" value="ECO:0007669"/>
    <property type="project" value="UniProtKB-UniRule"/>
</dbReference>
<dbReference type="EMBL" id="CAFZ01000152">
    <property type="protein sequence ID" value="CCA72183.1"/>
    <property type="molecule type" value="Genomic_DNA"/>
</dbReference>
<reference evidence="11 12" key="1">
    <citation type="journal article" date="2011" name="PLoS Pathog.">
        <title>Endophytic Life Strategies Decoded by Genome and Transcriptome Analyses of the Mutualistic Root Symbiont Piriformospora indica.</title>
        <authorList>
            <person name="Zuccaro A."/>
            <person name="Lahrmann U."/>
            <person name="Guldener U."/>
            <person name="Langen G."/>
            <person name="Pfiffi S."/>
            <person name="Biedenkopf D."/>
            <person name="Wong P."/>
            <person name="Samans B."/>
            <person name="Grimm C."/>
            <person name="Basiewicz M."/>
            <person name="Murat C."/>
            <person name="Martin F."/>
            <person name="Kogel K.H."/>
        </authorList>
    </citation>
    <scope>NUCLEOTIDE SEQUENCE [LARGE SCALE GENOMIC DNA]</scope>
    <source>
        <strain evidence="11 12">DSM 11827</strain>
    </source>
</reference>
<proteinExistence type="predicted"/>
<dbReference type="CDD" id="cd21175">
    <property type="entry name" value="LPMO_AA9"/>
    <property type="match status" value="1"/>
</dbReference>
<dbReference type="OMA" id="TSGLKWF"/>
<keyword evidence="6 7" id="KW-1015">Disulfide bond</keyword>
<dbReference type="InterPro" id="IPR049892">
    <property type="entry name" value="AA9"/>
</dbReference>
<evidence type="ECO:0000256" key="7">
    <source>
        <dbReference type="RuleBase" id="RU368122"/>
    </source>
</evidence>
<comment type="function">
    <text evidence="7">Lytic polysaccharide monooxygenase (LMPO) that depolymerizes crystalline and amorphous polysaccharides via the oxidation of scissile alpha- or beta-(1-4)-glycosidic bonds, yielding C1 and/or C4 oxidation products. Catalysis by LPMOs requires the reduction of the active-site copper from Cu(II) to Cu(I) by a reducing agent and H(2)O(2) or O(2) as a cosubstrate.</text>
</comment>
<keyword evidence="1" id="KW-0479">Metal-binding</keyword>
<dbReference type="GO" id="GO:0030245">
    <property type="term" value="P:cellulose catabolic process"/>
    <property type="evidence" value="ECO:0007669"/>
    <property type="project" value="UniProtKB-UniRule"/>
</dbReference>
<dbReference type="STRING" id="1109443.G4TLJ0"/>
<dbReference type="SUPFAM" id="SSF57180">
    <property type="entry name" value="Cellulose-binding domain"/>
    <property type="match status" value="1"/>
</dbReference>
<keyword evidence="2 9" id="KW-0732">Signal</keyword>
<evidence type="ECO:0000256" key="6">
    <source>
        <dbReference type="ARBA" id="ARBA00023157"/>
    </source>
</evidence>
<feature type="signal peptide" evidence="9">
    <location>
        <begin position="1"/>
        <end position="16"/>
    </location>
</feature>
<protein>
    <recommendedName>
        <fullName evidence="7">AA9 family lytic polysaccharide monooxygenase</fullName>
        <ecNumber evidence="7">1.14.99.56</ecNumber>
    </recommendedName>
    <alternativeName>
        <fullName evidence="7">Endo-beta-1,4-glucanase</fullName>
    </alternativeName>
    <alternativeName>
        <fullName evidence="7">Glycosyl hydrolase 61 family protein</fullName>
    </alternativeName>
</protein>
<gene>
    <name evidence="11" type="ORF">PIIN_06118</name>
</gene>
<keyword evidence="7" id="KW-0136">Cellulose degradation</keyword>
<evidence type="ECO:0000313" key="12">
    <source>
        <dbReference type="Proteomes" id="UP000007148"/>
    </source>
</evidence>
<dbReference type="GO" id="GO:0005576">
    <property type="term" value="C:extracellular region"/>
    <property type="evidence" value="ECO:0007669"/>
    <property type="project" value="UniProtKB-SubCell"/>
</dbReference>
<keyword evidence="7" id="KW-0964">Secreted</keyword>